<keyword evidence="4" id="KW-1185">Reference proteome</keyword>
<dbReference type="EMBL" id="JBBLZC010000011">
    <property type="protein sequence ID" value="MEK0083906.1"/>
    <property type="molecule type" value="Genomic_DNA"/>
</dbReference>
<evidence type="ECO:0000259" key="2">
    <source>
        <dbReference type="Pfam" id="PF07731"/>
    </source>
</evidence>
<dbReference type="Gene3D" id="2.60.40.420">
    <property type="entry name" value="Cupredoxins - blue copper proteins"/>
    <property type="match status" value="3"/>
</dbReference>
<dbReference type="InterPro" id="IPR002355">
    <property type="entry name" value="Cu_oxidase_Cu_BS"/>
</dbReference>
<dbReference type="PANTHER" id="PTHR48267">
    <property type="entry name" value="CUPREDOXIN SUPERFAMILY PROTEIN"/>
    <property type="match status" value="1"/>
</dbReference>
<comment type="caution">
    <text evidence="3">The sequence shown here is derived from an EMBL/GenBank/DDBJ whole genome shotgun (WGS) entry which is preliminary data.</text>
</comment>
<dbReference type="PROSITE" id="PS00080">
    <property type="entry name" value="MULTICOPPER_OXIDASE2"/>
    <property type="match status" value="1"/>
</dbReference>
<dbReference type="Pfam" id="PF07731">
    <property type="entry name" value="Cu-oxidase_2"/>
    <property type="match status" value="1"/>
</dbReference>
<dbReference type="PANTHER" id="PTHR48267:SF1">
    <property type="entry name" value="BILIRUBIN OXIDASE"/>
    <property type="match status" value="1"/>
</dbReference>
<name>A0ABU8XS83_9PROT</name>
<organism evidence="3 4">
    <name type="scientific">Benzoatithermus flavus</name>
    <dbReference type="NCBI Taxonomy" id="3108223"/>
    <lineage>
        <taxon>Bacteria</taxon>
        <taxon>Pseudomonadati</taxon>
        <taxon>Pseudomonadota</taxon>
        <taxon>Alphaproteobacteria</taxon>
        <taxon>Geminicoccales</taxon>
        <taxon>Geminicoccaceae</taxon>
        <taxon>Benzoatithermus</taxon>
    </lineage>
</organism>
<gene>
    <name evidence="3" type="ORF">U1T56_12155</name>
</gene>
<proteinExistence type="predicted"/>
<reference evidence="3 4" key="1">
    <citation type="submission" date="2024-01" db="EMBL/GenBank/DDBJ databases">
        <title>Multi-omics insights into the function and evolution of sodium benzoate biodegradation pathways in Benzoatithermus flavus gen. nov., sp. nov. from hot spring.</title>
        <authorList>
            <person name="Hu C.-J."/>
            <person name="Li W.-J."/>
        </authorList>
    </citation>
    <scope>NUCLEOTIDE SEQUENCE [LARGE SCALE GENOMIC DNA]</scope>
    <source>
        <strain evidence="3 4">SYSU G07066</strain>
    </source>
</reference>
<evidence type="ECO:0000256" key="1">
    <source>
        <dbReference type="ARBA" id="ARBA00022723"/>
    </source>
</evidence>
<sequence length="610" mass="69386">MFGLDRQVARALELGKELDAAKLSRRELAKLGLVAGSAHWAKGASLRAALAQTVPAIPLTPWRDELPIPPRLGAGGYSYNPADHQWCDRYPAQSAQCYELRIREHGHSFHKDLPQSTVWSFNGTFGGPVLDVRYGQPFCLYIENDLPADHVGYGNPETTSHLHNFHTATESDGGPWNWLKPGEHRIQHYTMCRAGFSDPQGAGNPYYRDTTGLAPGGTWWAQDGGDGDLRETLTTLFIHDHRPEFTAPNLYKGLFMMVRAFDQQDTGDESTGWKLPSGDYDVPLLFQDKRIVPDTGEMTYNQFAVDGFLGNYLTVNGKIRPYLEVEPRAYRFRLLNGGPSRFYRFVLRAGGRNVTFAQITESGNLLYVPRRNLQEIDLWVAERSDIIVDFSGMADRTEIIMSNTLKMRDDGRGEDVGKRLNPDDPANQILKLVVKSKGRNYPRFSLPNYFRPLPPLPDLSKVRRRLFKFERKNGMWAINGRFWDPDLDHANAASHIDPPHVVARDSAEIWTLDSSSGGWDHPMHIHFEEGQIIARNGVSIPAASRHRYDIYRLRQSRLDVLLRFRDFPQTDFRSTGAVPHTRDDHGRYVMHCHNVVHEDHAMMVTWTIRA</sequence>
<evidence type="ECO:0000313" key="3">
    <source>
        <dbReference type="EMBL" id="MEK0083906.1"/>
    </source>
</evidence>
<dbReference type="Proteomes" id="UP001375743">
    <property type="component" value="Unassembled WGS sequence"/>
</dbReference>
<accession>A0ABU8XS83</accession>
<dbReference type="InterPro" id="IPR011706">
    <property type="entry name" value="Cu-oxidase_C"/>
</dbReference>
<dbReference type="InterPro" id="IPR008972">
    <property type="entry name" value="Cupredoxin"/>
</dbReference>
<dbReference type="SUPFAM" id="SSF49503">
    <property type="entry name" value="Cupredoxins"/>
    <property type="match status" value="2"/>
</dbReference>
<feature type="domain" description="Plastocyanin-like" evidence="2">
    <location>
        <begin position="496"/>
        <end position="608"/>
    </location>
</feature>
<dbReference type="InterPro" id="IPR045087">
    <property type="entry name" value="Cu-oxidase_fam"/>
</dbReference>
<protein>
    <submittedName>
        <fullName evidence="3">Multicopper oxidase domain-containing protein</fullName>
    </submittedName>
</protein>
<evidence type="ECO:0000313" key="4">
    <source>
        <dbReference type="Proteomes" id="UP001375743"/>
    </source>
</evidence>
<keyword evidence="1" id="KW-0479">Metal-binding</keyword>
<dbReference type="RefSeq" id="WP_418159757.1">
    <property type="nucleotide sequence ID" value="NZ_JBBLZC010000011.1"/>
</dbReference>